<dbReference type="AlphaFoldDB" id="A0A7J6RGB4"/>
<proteinExistence type="predicted"/>
<name>A0A7J6RGB4_PEROL</name>
<feature type="non-terminal residue" evidence="1">
    <location>
        <position position="176"/>
    </location>
</feature>
<evidence type="ECO:0000313" key="1">
    <source>
        <dbReference type="EMBL" id="KAF4719819.1"/>
    </source>
</evidence>
<evidence type="ECO:0000313" key="2">
    <source>
        <dbReference type="Proteomes" id="UP000553632"/>
    </source>
</evidence>
<organism evidence="1 2">
    <name type="scientific">Perkinsus olseni</name>
    <name type="common">Perkinsus atlanticus</name>
    <dbReference type="NCBI Taxonomy" id="32597"/>
    <lineage>
        <taxon>Eukaryota</taxon>
        <taxon>Sar</taxon>
        <taxon>Alveolata</taxon>
        <taxon>Perkinsozoa</taxon>
        <taxon>Perkinsea</taxon>
        <taxon>Perkinsida</taxon>
        <taxon>Perkinsidae</taxon>
        <taxon>Perkinsus</taxon>
    </lineage>
</organism>
<gene>
    <name evidence="1" type="ORF">FOZ63_021381</name>
</gene>
<dbReference type="Proteomes" id="UP000553632">
    <property type="component" value="Unassembled WGS sequence"/>
</dbReference>
<feature type="non-terminal residue" evidence="1">
    <location>
        <position position="1"/>
    </location>
</feature>
<sequence>YNEESYALYDALGCSIWNTSSPLFMVPLDLTDHHISDSFGSGNIAREDRHRPARAMRSTQRRPLRAILRTRTPRRGAVELRIRDGLWTALTIVEADLSWGFIHGSSDIFFAPDGFLDVHDMEIKALTFVPFTWEYILWDTGSVVCSITVLSVCRTSLYRPDPNDGSVLALSPSDKT</sequence>
<protein>
    <submittedName>
        <fullName evidence="1">Uncharacterized protein</fullName>
    </submittedName>
</protein>
<dbReference type="EMBL" id="JABANO010025684">
    <property type="protein sequence ID" value="KAF4719819.1"/>
    <property type="molecule type" value="Genomic_DNA"/>
</dbReference>
<keyword evidence="2" id="KW-1185">Reference proteome</keyword>
<accession>A0A7J6RGB4</accession>
<comment type="caution">
    <text evidence="1">The sequence shown here is derived from an EMBL/GenBank/DDBJ whole genome shotgun (WGS) entry which is preliminary data.</text>
</comment>
<reference evidence="1 2" key="1">
    <citation type="submission" date="2020-04" db="EMBL/GenBank/DDBJ databases">
        <title>Perkinsus olseni comparative genomics.</title>
        <authorList>
            <person name="Bogema D.R."/>
        </authorList>
    </citation>
    <scope>NUCLEOTIDE SEQUENCE [LARGE SCALE GENOMIC DNA]</scope>
    <source>
        <strain evidence="1 2">ATCC PRA-207</strain>
    </source>
</reference>